<feature type="domain" description="NlpC/P60" evidence="7">
    <location>
        <begin position="275"/>
        <end position="390"/>
    </location>
</feature>
<evidence type="ECO:0000256" key="4">
    <source>
        <dbReference type="ARBA" id="ARBA00022807"/>
    </source>
</evidence>
<dbReference type="PROSITE" id="PS51935">
    <property type="entry name" value="NLPC_P60"/>
    <property type="match status" value="1"/>
</dbReference>
<evidence type="ECO:0000256" key="1">
    <source>
        <dbReference type="ARBA" id="ARBA00007074"/>
    </source>
</evidence>
<evidence type="ECO:0000256" key="2">
    <source>
        <dbReference type="ARBA" id="ARBA00022670"/>
    </source>
</evidence>
<dbReference type="PANTHER" id="PTHR47053">
    <property type="entry name" value="MUREIN DD-ENDOPEPTIDASE MEPH-RELATED"/>
    <property type="match status" value="1"/>
</dbReference>
<feature type="coiled-coil region" evidence="5">
    <location>
        <begin position="58"/>
        <end position="85"/>
    </location>
</feature>
<evidence type="ECO:0000256" key="6">
    <source>
        <dbReference type="SAM" id="MobiDB-lite"/>
    </source>
</evidence>
<evidence type="ECO:0000259" key="7">
    <source>
        <dbReference type="PROSITE" id="PS51935"/>
    </source>
</evidence>
<feature type="region of interest" description="Disordered" evidence="6">
    <location>
        <begin position="217"/>
        <end position="272"/>
    </location>
</feature>
<dbReference type="InterPro" id="IPR051202">
    <property type="entry name" value="Peptidase_C40"/>
</dbReference>
<protein>
    <submittedName>
        <fullName evidence="8">Unannotated protein</fullName>
    </submittedName>
</protein>
<name>A0A6J7PLM5_9ZZZZ</name>
<organism evidence="8">
    <name type="scientific">freshwater metagenome</name>
    <dbReference type="NCBI Taxonomy" id="449393"/>
    <lineage>
        <taxon>unclassified sequences</taxon>
        <taxon>metagenomes</taxon>
        <taxon>ecological metagenomes</taxon>
    </lineage>
</organism>
<dbReference type="SUPFAM" id="SSF54001">
    <property type="entry name" value="Cysteine proteinases"/>
    <property type="match status" value="1"/>
</dbReference>
<feature type="compositionally biased region" description="Low complexity" evidence="6">
    <location>
        <begin position="217"/>
        <end position="235"/>
    </location>
</feature>
<dbReference type="EMBL" id="CAFBPF010000040">
    <property type="protein sequence ID" value="CAB5006078.1"/>
    <property type="molecule type" value="Genomic_DNA"/>
</dbReference>
<evidence type="ECO:0000313" key="8">
    <source>
        <dbReference type="EMBL" id="CAB5006078.1"/>
    </source>
</evidence>
<dbReference type="InterPro" id="IPR038765">
    <property type="entry name" value="Papain-like_cys_pep_sf"/>
</dbReference>
<keyword evidence="5" id="KW-0175">Coiled coil</keyword>
<keyword evidence="4" id="KW-0788">Thiol protease</keyword>
<gene>
    <name evidence="8" type="ORF">UFOPK4071_00461</name>
</gene>
<feature type="compositionally biased region" description="Low complexity" evidence="6">
    <location>
        <begin position="242"/>
        <end position="258"/>
    </location>
</feature>
<dbReference type="GO" id="GO:0008234">
    <property type="term" value="F:cysteine-type peptidase activity"/>
    <property type="evidence" value="ECO:0007669"/>
    <property type="project" value="UniProtKB-KW"/>
</dbReference>
<reference evidence="8" key="1">
    <citation type="submission" date="2020-05" db="EMBL/GenBank/DDBJ databases">
        <authorList>
            <person name="Chiriac C."/>
            <person name="Salcher M."/>
            <person name="Ghai R."/>
            <person name="Kavagutti S V."/>
        </authorList>
    </citation>
    <scope>NUCLEOTIDE SEQUENCE</scope>
</reference>
<evidence type="ECO:0000256" key="5">
    <source>
        <dbReference type="SAM" id="Coils"/>
    </source>
</evidence>
<comment type="similarity">
    <text evidence="1">Belongs to the peptidase C40 family.</text>
</comment>
<dbReference type="AlphaFoldDB" id="A0A6J7PLM5"/>
<proteinExistence type="inferred from homology"/>
<accession>A0A6J7PLM5</accession>
<dbReference type="Gene3D" id="3.90.1720.10">
    <property type="entry name" value="endopeptidase domain like (from Nostoc punctiforme)"/>
    <property type="match status" value="1"/>
</dbReference>
<dbReference type="GO" id="GO:0006508">
    <property type="term" value="P:proteolysis"/>
    <property type="evidence" value="ECO:0007669"/>
    <property type="project" value="UniProtKB-KW"/>
</dbReference>
<dbReference type="InterPro" id="IPR000064">
    <property type="entry name" value="NLP_P60_dom"/>
</dbReference>
<evidence type="ECO:0000256" key="3">
    <source>
        <dbReference type="ARBA" id="ARBA00022801"/>
    </source>
</evidence>
<dbReference type="Pfam" id="PF00877">
    <property type="entry name" value="NLPC_P60"/>
    <property type="match status" value="1"/>
</dbReference>
<keyword evidence="3" id="KW-0378">Hydrolase</keyword>
<keyword evidence="2" id="KW-0645">Protease</keyword>
<dbReference type="PANTHER" id="PTHR47053:SF1">
    <property type="entry name" value="MUREIN DD-ENDOPEPTIDASE MEPH-RELATED"/>
    <property type="match status" value="1"/>
</dbReference>
<sequence length="390" mass="40712">MRRLGIAACCATTLFGSLAVTTPAGAATTIAGKQAEAAALRAQIDRESMHVGALADQYNGARVALEDAQAEVATAQAAVDATVAKRKELKATLARRAASLYRGSGSRTPFSEVDPGNMAKTARIAQYGDVTAARDNRLIDEVKRAETRLAAQRAAADTARANAAQQADSAGAAYREASAADRSLRSRLSQIDAETKKLIEQQRAEAARAEAARIAASQRQAAAQRAAIEAARRNGTPPPTTPRSTGTSGSDGQTTTTTVSPALTGNPFGPPPAVSSRAAEVVAYARAQLGKPYSFATSGPTTFDCSGLTKAAWGSVGVRLPHYSAAQAVLFSKIAFNDLQPGDLVLFYSDLHHVGIYIGGGMMIHAPQTGDVVKISSAWRSNFQWGVRPS</sequence>